<feature type="transmembrane region" description="Helical" evidence="1">
    <location>
        <begin position="34"/>
        <end position="51"/>
    </location>
</feature>
<feature type="transmembrane region" description="Helical" evidence="1">
    <location>
        <begin position="288"/>
        <end position="310"/>
    </location>
</feature>
<sequence length="352" mass="37225">MTTQPSGRTLLPGGAGRELAQLLPAGAGRELGRWAPAGVVCVLAVAAFLWCGVPARELVVFAAYVGLAVMLPGTLLWRALTGGGPADLAAGLALGYAVEVLAYIPARAAGLPMLVPAVPAAVLVAFACVPGLRRHWRGPAVRERMPMWCAWVVAGIVGFLVVWSTLFLYRVPVTDAYVDMPYHLALVGELRHHMPPTLPSVLGEPLSYHWFVYAEMAATSWVTGIDPVTLVYRLSTLPMAAATVVLVVLVGRRLGGRWGAGAAAAGVTYFLFGPVLVEEVVFSTRSMFTVWASPTQTFGALLFAPVVLLLTGERSPRGWVAFVVLLAALSGAKATYLPLLLAGLVLVLSLIH</sequence>
<feature type="transmembrane region" description="Helical" evidence="1">
    <location>
        <begin position="230"/>
        <end position="251"/>
    </location>
</feature>
<reference evidence="2 3" key="1">
    <citation type="submission" date="2019-03" db="EMBL/GenBank/DDBJ databases">
        <title>Draft genome sequences of novel Actinobacteria.</title>
        <authorList>
            <person name="Sahin N."/>
            <person name="Ay H."/>
            <person name="Saygin H."/>
        </authorList>
    </citation>
    <scope>NUCLEOTIDE SEQUENCE [LARGE SCALE GENOMIC DNA]</scope>
    <source>
        <strain evidence="2 3">CH32</strain>
    </source>
</reference>
<dbReference type="RefSeq" id="WP_223190948.1">
    <property type="nucleotide sequence ID" value="NZ_SMKQ01000365.1"/>
</dbReference>
<gene>
    <name evidence="2" type="ORF">E1286_46200</name>
</gene>
<name>A0A4R4XG95_9ACTN</name>
<proteinExistence type="predicted"/>
<feature type="non-terminal residue" evidence="2">
    <location>
        <position position="352"/>
    </location>
</feature>
<feature type="transmembrane region" description="Helical" evidence="1">
    <location>
        <begin position="148"/>
        <end position="169"/>
    </location>
</feature>
<evidence type="ECO:0000256" key="1">
    <source>
        <dbReference type="SAM" id="Phobius"/>
    </source>
</evidence>
<feature type="transmembrane region" description="Helical" evidence="1">
    <location>
        <begin position="100"/>
        <end position="127"/>
    </location>
</feature>
<accession>A0A4R4XG95</accession>
<keyword evidence="1" id="KW-0472">Membrane</keyword>
<dbReference type="Proteomes" id="UP000295302">
    <property type="component" value="Unassembled WGS sequence"/>
</dbReference>
<keyword evidence="1" id="KW-0812">Transmembrane</keyword>
<keyword evidence="3" id="KW-1185">Reference proteome</keyword>
<organism evidence="2 3">
    <name type="scientific">Nonomuraea terrae</name>
    <dbReference type="NCBI Taxonomy" id="2530383"/>
    <lineage>
        <taxon>Bacteria</taxon>
        <taxon>Bacillati</taxon>
        <taxon>Actinomycetota</taxon>
        <taxon>Actinomycetes</taxon>
        <taxon>Streptosporangiales</taxon>
        <taxon>Streptosporangiaceae</taxon>
        <taxon>Nonomuraea</taxon>
    </lineage>
</organism>
<keyword evidence="1" id="KW-1133">Transmembrane helix</keyword>
<protein>
    <submittedName>
        <fullName evidence="2">Uncharacterized protein</fullName>
    </submittedName>
</protein>
<feature type="transmembrane region" description="Helical" evidence="1">
    <location>
        <begin position="322"/>
        <end position="351"/>
    </location>
</feature>
<evidence type="ECO:0000313" key="2">
    <source>
        <dbReference type="EMBL" id="TDD29958.1"/>
    </source>
</evidence>
<feature type="transmembrane region" description="Helical" evidence="1">
    <location>
        <begin position="58"/>
        <end position="80"/>
    </location>
</feature>
<comment type="caution">
    <text evidence="2">The sequence shown here is derived from an EMBL/GenBank/DDBJ whole genome shotgun (WGS) entry which is preliminary data.</text>
</comment>
<dbReference type="AlphaFoldDB" id="A0A4R4XG95"/>
<feature type="transmembrane region" description="Helical" evidence="1">
    <location>
        <begin position="258"/>
        <end position="276"/>
    </location>
</feature>
<evidence type="ECO:0000313" key="3">
    <source>
        <dbReference type="Proteomes" id="UP000295302"/>
    </source>
</evidence>
<dbReference type="EMBL" id="SMKQ01000365">
    <property type="protein sequence ID" value="TDD29958.1"/>
    <property type="molecule type" value="Genomic_DNA"/>
</dbReference>